<organism evidence="1 2">
    <name type="scientific">Aspergillus brunneoviolaceus CBS 621.78</name>
    <dbReference type="NCBI Taxonomy" id="1450534"/>
    <lineage>
        <taxon>Eukaryota</taxon>
        <taxon>Fungi</taxon>
        <taxon>Dikarya</taxon>
        <taxon>Ascomycota</taxon>
        <taxon>Pezizomycotina</taxon>
        <taxon>Eurotiomycetes</taxon>
        <taxon>Eurotiomycetidae</taxon>
        <taxon>Eurotiales</taxon>
        <taxon>Aspergillaceae</taxon>
        <taxon>Aspergillus</taxon>
        <taxon>Aspergillus subgen. Circumdati</taxon>
    </lineage>
</organism>
<dbReference type="EMBL" id="KZ825310">
    <property type="protein sequence ID" value="RAH51418.1"/>
    <property type="molecule type" value="Genomic_DNA"/>
</dbReference>
<accession>A0ACD1GQ50</accession>
<sequence length="145" mass="15493">MPPSTPTSRTSKPPTPTPKSHAQPPIAKPTPQRVVFPEAHLRHTPLTSRTPGSIGPRVGGGGGSRRPPLPANDIRQTKEYKAAARKWLSTIVALPILMYASYILYERTVGNQKPKRLVGGDGQGQQGQQGQSRGGGSWGNGEGRE</sequence>
<protein>
    <submittedName>
        <fullName evidence="1">Uncharacterized protein</fullName>
    </submittedName>
</protein>
<evidence type="ECO:0000313" key="1">
    <source>
        <dbReference type="EMBL" id="RAH51418.1"/>
    </source>
</evidence>
<reference evidence="1" key="1">
    <citation type="submission" date="2018-02" db="EMBL/GenBank/DDBJ databases">
        <title>The genomes of Aspergillus section Nigri reveals drivers in fungal speciation.</title>
        <authorList>
            <consortium name="DOE Joint Genome Institute"/>
            <person name="Vesth T.C."/>
            <person name="Nybo J."/>
            <person name="Theobald S."/>
            <person name="Brandl J."/>
            <person name="Frisvad J.C."/>
            <person name="Nielsen K.F."/>
            <person name="Lyhne E.K."/>
            <person name="Kogle M.E."/>
            <person name="Kuo A."/>
            <person name="Riley R."/>
            <person name="Clum A."/>
            <person name="Nolan M."/>
            <person name="Lipzen A."/>
            <person name="Salamov A."/>
            <person name="Henrissat B."/>
            <person name="Wiebenga A."/>
            <person name="De vries R.P."/>
            <person name="Grigoriev I.V."/>
            <person name="Mortensen U.H."/>
            <person name="Andersen M.R."/>
            <person name="Baker S.E."/>
        </authorList>
    </citation>
    <scope>NUCLEOTIDE SEQUENCE</scope>
    <source>
        <strain evidence="1">CBS 621.78</strain>
    </source>
</reference>
<gene>
    <name evidence="1" type="ORF">BO95DRAFT_2473</name>
</gene>
<evidence type="ECO:0000313" key="2">
    <source>
        <dbReference type="Proteomes" id="UP000249057"/>
    </source>
</evidence>
<keyword evidence="2" id="KW-1185">Reference proteome</keyword>
<name>A0ACD1GQ50_9EURO</name>
<dbReference type="Proteomes" id="UP000249057">
    <property type="component" value="Unassembled WGS sequence"/>
</dbReference>
<proteinExistence type="predicted"/>